<accession>A0ACC0BLI1</accession>
<dbReference type="EMBL" id="CM044703">
    <property type="protein sequence ID" value="KAI5673488.1"/>
    <property type="molecule type" value="Genomic_DNA"/>
</dbReference>
<protein>
    <submittedName>
        <fullName evidence="1">Uncharacterized protein</fullName>
    </submittedName>
</protein>
<organism evidence="1 2">
    <name type="scientific">Catharanthus roseus</name>
    <name type="common">Madagascar periwinkle</name>
    <name type="synonym">Vinca rosea</name>
    <dbReference type="NCBI Taxonomy" id="4058"/>
    <lineage>
        <taxon>Eukaryota</taxon>
        <taxon>Viridiplantae</taxon>
        <taxon>Streptophyta</taxon>
        <taxon>Embryophyta</taxon>
        <taxon>Tracheophyta</taxon>
        <taxon>Spermatophyta</taxon>
        <taxon>Magnoliopsida</taxon>
        <taxon>eudicotyledons</taxon>
        <taxon>Gunneridae</taxon>
        <taxon>Pentapetalae</taxon>
        <taxon>asterids</taxon>
        <taxon>lamiids</taxon>
        <taxon>Gentianales</taxon>
        <taxon>Apocynaceae</taxon>
        <taxon>Rauvolfioideae</taxon>
        <taxon>Vinceae</taxon>
        <taxon>Catharanthinae</taxon>
        <taxon>Catharanthus</taxon>
    </lineage>
</organism>
<name>A0ACC0BLI1_CATRO</name>
<reference evidence="2" key="1">
    <citation type="journal article" date="2023" name="Nat. Plants">
        <title>Single-cell RNA sequencing provides a high-resolution roadmap for understanding the multicellular compartmentation of specialized metabolism.</title>
        <authorList>
            <person name="Sun S."/>
            <person name="Shen X."/>
            <person name="Li Y."/>
            <person name="Li Y."/>
            <person name="Wang S."/>
            <person name="Li R."/>
            <person name="Zhang H."/>
            <person name="Shen G."/>
            <person name="Guo B."/>
            <person name="Wei J."/>
            <person name="Xu J."/>
            <person name="St-Pierre B."/>
            <person name="Chen S."/>
            <person name="Sun C."/>
        </authorList>
    </citation>
    <scope>NUCLEOTIDE SEQUENCE [LARGE SCALE GENOMIC DNA]</scope>
</reference>
<proteinExistence type="predicted"/>
<dbReference type="Proteomes" id="UP001060085">
    <property type="component" value="Linkage Group LG03"/>
</dbReference>
<comment type="caution">
    <text evidence="1">The sequence shown here is derived from an EMBL/GenBank/DDBJ whole genome shotgun (WGS) entry which is preliminary data.</text>
</comment>
<gene>
    <name evidence="1" type="ORF">M9H77_13852</name>
</gene>
<evidence type="ECO:0000313" key="2">
    <source>
        <dbReference type="Proteomes" id="UP001060085"/>
    </source>
</evidence>
<keyword evidence="2" id="KW-1185">Reference proteome</keyword>
<sequence length="273" mass="30142">MHRSGALYRGLHCTWLVPRIKASSDEVDGFRLGRVDPLEEGRSTIEGLAQSVYVDTASRSACGGYGNRALVWCLADINYEMPEFGSDDLVMLWDPDFVRSPTVALHVLLSSGVESTVICLDSFRLPSCARTPHVGSSISVVKAAKEKCFLITLHELFVKLHHHCFKEITKAHTRELTERSSSHFSVSVFVSVASGRSKAHPQTTPTLRRPSSAPHLASRCRTARTHLPAATLYGNRLSIPLRSSTVDNKSDPQQFTSRTTSVNKPTNRLESNL</sequence>
<evidence type="ECO:0000313" key="1">
    <source>
        <dbReference type="EMBL" id="KAI5673488.1"/>
    </source>
</evidence>